<evidence type="ECO:0000313" key="2">
    <source>
        <dbReference type="EMBL" id="EKB28358.1"/>
    </source>
</evidence>
<dbReference type="InterPro" id="IPR042099">
    <property type="entry name" value="ANL_N_sf"/>
</dbReference>
<dbReference type="SUPFAM" id="SSF56801">
    <property type="entry name" value="Acetyl-CoA synthetase-like"/>
    <property type="match status" value="1"/>
</dbReference>
<dbReference type="PANTHER" id="PTHR43767:SF1">
    <property type="entry name" value="NONRIBOSOMAL PEPTIDE SYNTHASE PES1 (EUROFUNG)-RELATED"/>
    <property type="match status" value="1"/>
</dbReference>
<accession>K1JP04</accession>
<dbReference type="PANTHER" id="PTHR43767">
    <property type="entry name" value="LONG-CHAIN-FATTY-ACID--COA LIGASE"/>
    <property type="match status" value="1"/>
</dbReference>
<dbReference type="EMBL" id="AGWR01000014">
    <property type="protein sequence ID" value="EKB28358.1"/>
    <property type="molecule type" value="Genomic_DNA"/>
</dbReference>
<proteinExistence type="predicted"/>
<name>K1JP04_9GAMM</name>
<comment type="caution">
    <text evidence="2">The sequence shown here is derived from an EMBL/GenBank/DDBJ whole genome shotgun (WGS) entry which is preliminary data.</text>
</comment>
<dbReference type="InterPro" id="IPR050237">
    <property type="entry name" value="ATP-dep_AMP-bd_enzyme"/>
</dbReference>
<evidence type="ECO:0000313" key="3">
    <source>
        <dbReference type="Proteomes" id="UP000005149"/>
    </source>
</evidence>
<dbReference type="Pfam" id="PF00501">
    <property type="entry name" value="AMP-binding"/>
    <property type="match status" value="1"/>
</dbReference>
<dbReference type="Gene3D" id="3.40.50.12780">
    <property type="entry name" value="N-terminal domain of ligase-like"/>
    <property type="match status" value="1"/>
</dbReference>
<gene>
    <name evidence="2" type="ORF">HMPREF1171_01592</name>
</gene>
<feature type="domain" description="AMP-dependent synthetase/ligase" evidence="1">
    <location>
        <begin position="37"/>
        <end position="109"/>
    </location>
</feature>
<sequence length="128" mass="14149">MTQSNRFLPYTRWPEELAQRYRAKGYWRGEPLTAMLARQCELAPDAEAILCGERRFSYGELDAVSSRLAANLARHGLGAGDTALVQLPNVAEFYLVFFALLKAGIAPVNALFSHNRCIDSSELITGNG</sequence>
<dbReference type="InterPro" id="IPR000873">
    <property type="entry name" value="AMP-dep_synth/lig_dom"/>
</dbReference>
<dbReference type="HOGENOM" id="CLU_1954935_0_0_6"/>
<reference evidence="2 3" key="1">
    <citation type="submission" date="2012-06" db="EMBL/GenBank/DDBJ databases">
        <title>The Genome Sequence of Aeromonas hydrophila SSU.</title>
        <authorList>
            <consortium name="The Broad Institute Genome Sequencing Platform"/>
            <person name="Earl A."/>
            <person name="Ward D."/>
            <person name="Feldgarden M."/>
            <person name="Gevers D."/>
            <person name="Chopra A."/>
            <person name="Walker B."/>
            <person name="Young S.K."/>
            <person name="Zeng Q."/>
            <person name="Gargeya S."/>
            <person name="Fitzgerald M."/>
            <person name="Haas B."/>
            <person name="Abouelleil A."/>
            <person name="Alvarado L."/>
            <person name="Arachchi H.M."/>
            <person name="Berlin A.M."/>
            <person name="Chapman S.B."/>
            <person name="Goldberg J."/>
            <person name="Griggs A."/>
            <person name="Gujja S."/>
            <person name="Hansen M."/>
            <person name="Howarth C."/>
            <person name="Imamovic A."/>
            <person name="Larimer J."/>
            <person name="McCowan C."/>
            <person name="Montmayeur A."/>
            <person name="Murphy C."/>
            <person name="Neiman D."/>
            <person name="Pearson M."/>
            <person name="Priest M."/>
            <person name="Roberts A."/>
            <person name="Saif S."/>
            <person name="Shea T."/>
            <person name="Sisk P."/>
            <person name="Sykes S."/>
            <person name="Wortman J."/>
            <person name="Nusbaum C."/>
            <person name="Birren B."/>
        </authorList>
    </citation>
    <scope>NUCLEOTIDE SEQUENCE [LARGE SCALE GENOMIC DNA]</scope>
    <source>
        <strain evidence="2 3">SSU</strain>
    </source>
</reference>
<dbReference type="PATRIC" id="fig|1073377.4.peg.1639"/>
<protein>
    <recommendedName>
        <fullName evidence="1">AMP-dependent synthetase/ligase domain-containing protein</fullName>
    </recommendedName>
</protein>
<organism evidence="2 3">
    <name type="scientific">Aeromonas dhakensis</name>
    <dbReference type="NCBI Taxonomy" id="196024"/>
    <lineage>
        <taxon>Bacteria</taxon>
        <taxon>Pseudomonadati</taxon>
        <taxon>Pseudomonadota</taxon>
        <taxon>Gammaproteobacteria</taxon>
        <taxon>Aeromonadales</taxon>
        <taxon>Aeromonadaceae</taxon>
        <taxon>Aeromonas</taxon>
    </lineage>
</organism>
<keyword evidence="3" id="KW-1185">Reference proteome</keyword>
<dbReference type="AlphaFoldDB" id="K1JP04"/>
<evidence type="ECO:0000259" key="1">
    <source>
        <dbReference type="Pfam" id="PF00501"/>
    </source>
</evidence>
<dbReference type="Proteomes" id="UP000005149">
    <property type="component" value="Unassembled WGS sequence"/>
</dbReference>